<dbReference type="Gene3D" id="3.40.50.1000">
    <property type="entry name" value="HAD superfamily/HAD-like"/>
    <property type="match status" value="1"/>
</dbReference>
<dbReference type="GO" id="GO:0005886">
    <property type="term" value="C:plasma membrane"/>
    <property type="evidence" value="ECO:0007669"/>
    <property type="project" value="TreeGrafter"/>
</dbReference>
<feature type="binding site" evidence="20">
    <location>
        <position position="771"/>
    </location>
    <ligand>
        <name>ATP</name>
        <dbReference type="ChEBI" id="CHEBI:30616"/>
    </ligand>
</feature>
<dbReference type="GO" id="GO:0016887">
    <property type="term" value="F:ATP hydrolysis activity"/>
    <property type="evidence" value="ECO:0007669"/>
    <property type="project" value="InterPro"/>
</dbReference>
<feature type="binding site" evidence="21">
    <location>
        <position position="968"/>
    </location>
    <ligand>
        <name>Mg(2+)</name>
        <dbReference type="ChEBI" id="CHEBI:18420"/>
    </ligand>
</feature>
<dbReference type="GO" id="GO:1990904">
    <property type="term" value="C:ribonucleoprotein complex"/>
    <property type="evidence" value="ECO:0007669"/>
    <property type="project" value="UniProtKB-KW"/>
</dbReference>
<feature type="transmembrane region" description="Helical" evidence="22">
    <location>
        <begin position="1048"/>
        <end position="1073"/>
    </location>
</feature>
<dbReference type="InterPro" id="IPR032630">
    <property type="entry name" value="P_typ_ATPase_c"/>
</dbReference>
<feature type="binding site" evidence="20">
    <location>
        <position position="591"/>
    </location>
    <ligand>
        <name>ATP</name>
        <dbReference type="ChEBI" id="CHEBI:30616"/>
    </ligand>
</feature>
<dbReference type="Gene3D" id="6.20.340.10">
    <property type="match status" value="1"/>
</dbReference>
<comment type="similarity">
    <text evidence="3 22">Belongs to the cation transport ATPase (P-type) (TC 3.A.3) family. Type IV subfamily.</text>
</comment>
<keyword evidence="23" id="KW-0175">Coiled coil</keyword>
<evidence type="ECO:0000256" key="23">
    <source>
        <dbReference type="SAM" id="Coils"/>
    </source>
</evidence>
<dbReference type="GO" id="GO:0005802">
    <property type="term" value="C:trans-Golgi network"/>
    <property type="evidence" value="ECO:0007669"/>
    <property type="project" value="TreeGrafter"/>
</dbReference>
<evidence type="ECO:0000256" key="9">
    <source>
        <dbReference type="ARBA" id="ARBA00022840"/>
    </source>
</evidence>
<feature type="binding site" evidence="21">
    <location>
        <position position="964"/>
    </location>
    <ligand>
        <name>Mg(2+)</name>
        <dbReference type="ChEBI" id="CHEBI:18420"/>
    </ligand>
</feature>
<feature type="domain" description="P-type ATPase N-terminal" evidence="25">
    <location>
        <begin position="249"/>
        <end position="298"/>
    </location>
</feature>
<evidence type="ECO:0000256" key="7">
    <source>
        <dbReference type="ARBA" id="ARBA00022723"/>
    </source>
</evidence>
<comment type="subcellular location">
    <subcellularLocation>
        <location evidence="2">Endosome membrane</location>
        <topology evidence="2">Multi-pass membrane protein</topology>
    </subcellularLocation>
    <subcellularLocation>
        <location evidence="22">Membrane</location>
        <topology evidence="22">Multi-pass membrane protein</topology>
    </subcellularLocation>
</comment>
<feature type="transmembrane region" description="Helical" evidence="22">
    <location>
        <begin position="1132"/>
        <end position="1149"/>
    </location>
</feature>
<dbReference type="Gene3D" id="2.70.150.10">
    <property type="entry name" value="Calcium-transporting ATPase, cytoplasmic transduction domain A"/>
    <property type="match status" value="1"/>
</dbReference>
<feature type="domain" description="P-type ATPase A" evidence="24">
    <location>
        <begin position="348"/>
        <end position="479"/>
    </location>
</feature>
<dbReference type="InterPro" id="IPR023299">
    <property type="entry name" value="ATPase_P-typ_cyto_dom_N"/>
</dbReference>
<dbReference type="SFLD" id="SFLDS00003">
    <property type="entry name" value="Haloacid_Dehalogenase"/>
    <property type="match status" value="1"/>
</dbReference>
<evidence type="ECO:0000256" key="17">
    <source>
        <dbReference type="ARBA" id="ARBA00034036"/>
    </source>
</evidence>
<sequence>VVKTPGGVLRAQHLKKAATRPKCGDCGIALPGVAALRPREYATVSKTKKHVSRAYGGSRCANCVKERIVRAFLIEEQKIVKKLKFLIMASSSNKIGSNNSKQTRHLQSFEEELDNLDIQSLDFDLEDFINHEDDLDLNNDKITHNQGNDINNSSNNDNNINNSLYELHSLRNSVSRSSLLSYSSQKRTFNKVKNNSNNFFVKMITFFLNKNNAENRLNLDNTNQTVDNINTVSTNERELRPSTTPILDYKRYPSNSIMNNKYNAITFIPIILYEQFKFFFNLYFLLVALSQAIPQLRIGYLSSYVVPLVFVLSITMGKEALDDLQRRRRDKEQNYQLYEVLNINTEAETSYQKPSSNLKVGDIIKLNKNDRVPADLLLLQTEDSTGEVFIKTDQLDGETDWKLRTSINLTQSETLSKIIEKTCIICEPPNKEIYKFEGKLIFNENSTTSLTCDNTLWANTIIASQGAVYGVVVYTGKETRQQMNTTSPSVKTGLLELEINKISKLLCLTVLILSIILVLFKGFDNSDWYLDIMRYLILFSTIIPVSLRVNLDLGKSVYSYQIEKDQEIKDTIVRTSTIPEDLGRISYLLSDKTGTLTQNDMEMKKLQLGDLSYSYDSFDLIEEEVKKIKNINTLNSNNKLVDTILTLALCHNVTPTFEEDQGESSVSYQAASPDEIAIVRFTESVGLSLIKRDRFKIILLHKATNSKLVYSMLYTFPFNSDTKRMGIIVQNDSTKKITFLEKGADTVMAPIVLYNEWLDEEVDNLAREGLRTLVIAKKELTQKQFDLFDSEYKAASLSMINREQLIAKTISQHLEDNLDLLALTGVEDKLQEDVKTSIETLRNAGIKIWMLTGDKVETAKCVSISCRLITRGQQIHRIEKQVHNENSEDEILSKLDNIKFDKNSVLLIDGESLATYLTYFKLVFFKACIDLPAVVCCRCSPQQKADIAYMIREFTGKRVCCIGDGGNDVSMIQAADVGIGIVGKEGKQASLAADFSITQFSYLTKLLLWHGRNSYKRSCKLSQFVIHRGLVISVCQALYSISSKFEPLALYQGFLMVGYSTCYTMLPVFSLAFDFDIDYNLCNLYPELYQDLILGKSLNNRTFYGWCLLSLYQGIVIQGISQKFTSLNNYDFTKMVAISFITLVLNELIMAGLEIRTWQKMMTFSQVATAAFFVISIPFLFEYFDLSYVSSFQFFPELIFILALKLFIEDGIYQVM</sequence>
<evidence type="ECO:0000256" key="12">
    <source>
        <dbReference type="ARBA" id="ARBA00022980"/>
    </source>
</evidence>
<dbReference type="InterPro" id="IPR059000">
    <property type="entry name" value="ATPase_P-type_domA"/>
</dbReference>
<dbReference type="PANTHER" id="PTHR24092">
    <property type="entry name" value="PROBABLE PHOSPHOLIPID-TRANSPORTING ATPASE"/>
    <property type="match status" value="1"/>
</dbReference>
<evidence type="ECO:0000256" key="8">
    <source>
        <dbReference type="ARBA" id="ARBA00022741"/>
    </source>
</evidence>
<dbReference type="InterPro" id="IPR038562">
    <property type="entry name" value="Ribosomal_eL34_C_sf"/>
</dbReference>
<evidence type="ECO:0000256" key="11">
    <source>
        <dbReference type="ARBA" id="ARBA00022967"/>
    </source>
</evidence>
<dbReference type="Pfam" id="PF16209">
    <property type="entry name" value="PhoLip_ATPase_N"/>
    <property type="match status" value="1"/>
</dbReference>
<evidence type="ECO:0000256" key="16">
    <source>
        <dbReference type="ARBA" id="ARBA00023274"/>
    </source>
</evidence>
<protein>
    <recommendedName>
        <fullName evidence="22">Phospholipid-transporting ATPase</fullName>
        <ecNumber evidence="22">7.6.2.1</ecNumber>
    </recommendedName>
</protein>
<evidence type="ECO:0000256" key="21">
    <source>
        <dbReference type="PIRSR" id="PIRSR606539-3"/>
    </source>
</evidence>
<feature type="binding site" evidence="20">
    <location>
        <position position="938"/>
    </location>
    <ligand>
        <name>ATP</name>
        <dbReference type="ChEBI" id="CHEBI:30616"/>
    </ligand>
</feature>
<evidence type="ECO:0000256" key="18">
    <source>
        <dbReference type="ARBA" id="ARBA00049128"/>
    </source>
</evidence>
<dbReference type="NCBIfam" id="TIGR01652">
    <property type="entry name" value="ATPase-Plipid"/>
    <property type="match status" value="1"/>
</dbReference>
<keyword evidence="13 22" id="KW-1133">Transmembrane helix</keyword>
<evidence type="ECO:0000256" key="2">
    <source>
        <dbReference type="ARBA" id="ARBA00004337"/>
    </source>
</evidence>
<keyword evidence="15 22" id="KW-0472">Membrane</keyword>
<feature type="binding site" evidence="20">
    <location>
        <position position="968"/>
    </location>
    <ligand>
        <name>ATP</name>
        <dbReference type="ChEBI" id="CHEBI:30616"/>
    </ligand>
</feature>
<proteinExistence type="inferred from homology"/>
<keyword evidence="16" id="KW-0687">Ribonucleoprotein</keyword>
<dbReference type="InterPro" id="IPR032631">
    <property type="entry name" value="P-type_ATPase_N"/>
</dbReference>
<dbReference type="PRINTS" id="PR01250">
    <property type="entry name" value="RIBOSOMALL34"/>
</dbReference>
<feature type="binding site" evidence="20">
    <location>
        <position position="718"/>
    </location>
    <ligand>
        <name>ATP</name>
        <dbReference type="ChEBI" id="CHEBI:30616"/>
    </ligand>
</feature>
<dbReference type="SUPFAM" id="SSF81653">
    <property type="entry name" value="Calcium ATPase, transduction domain A"/>
    <property type="match status" value="1"/>
</dbReference>
<evidence type="ECO:0000313" key="27">
    <source>
        <dbReference type="EMBL" id="OBA25195.1"/>
    </source>
</evidence>
<feature type="transmembrane region" description="Helical" evidence="22">
    <location>
        <begin position="1161"/>
        <end position="1181"/>
    </location>
</feature>
<keyword evidence="8 20" id="KW-0547">Nucleotide-binding</keyword>
<comment type="similarity">
    <text evidence="4">Belongs to the eukaryotic ribosomal protein eL34 family.</text>
</comment>
<dbReference type="InterPro" id="IPR044492">
    <property type="entry name" value="P_typ_ATPase_HD_dom"/>
</dbReference>
<organism evidence="27 28">
    <name type="scientific">Hanseniaspora valbyensis NRRL Y-1626</name>
    <dbReference type="NCBI Taxonomy" id="766949"/>
    <lineage>
        <taxon>Eukaryota</taxon>
        <taxon>Fungi</taxon>
        <taxon>Dikarya</taxon>
        <taxon>Ascomycota</taxon>
        <taxon>Saccharomycotina</taxon>
        <taxon>Saccharomycetes</taxon>
        <taxon>Saccharomycodales</taxon>
        <taxon>Saccharomycodaceae</taxon>
        <taxon>Hanseniaspora</taxon>
    </lineage>
</organism>
<dbReference type="GO" id="GO:0005840">
    <property type="term" value="C:ribosome"/>
    <property type="evidence" value="ECO:0007669"/>
    <property type="project" value="UniProtKB-KW"/>
</dbReference>
<comment type="catalytic activity">
    <reaction evidence="17 22">
        <text>ATP + H2O + phospholipidSide 1 = ADP + phosphate + phospholipidSide 2.</text>
        <dbReference type="EC" id="7.6.2.1"/>
    </reaction>
</comment>
<comment type="caution">
    <text evidence="22">Lacks conserved residue(s) required for the propagation of feature annotation.</text>
</comment>
<dbReference type="InterPro" id="IPR023214">
    <property type="entry name" value="HAD_sf"/>
</dbReference>
<dbReference type="PANTHER" id="PTHR24092:SF5">
    <property type="entry name" value="PHOSPHOLIPID-TRANSPORTING ATPASE"/>
    <property type="match status" value="1"/>
</dbReference>
<dbReference type="InterPro" id="IPR006539">
    <property type="entry name" value="P-type_ATPase_IV"/>
</dbReference>
<comment type="cofactor">
    <cofactor evidence="1 21">
        <name>Mg(2+)</name>
        <dbReference type="ChEBI" id="CHEBI:18420"/>
    </cofactor>
</comment>
<dbReference type="FunFam" id="3.40.50.1000:FF:000009">
    <property type="entry name" value="Phospholipid-transporting ATPase"/>
    <property type="match status" value="1"/>
</dbReference>
<keyword evidence="10 21" id="KW-0460">Magnesium</keyword>
<feature type="binding site" evidence="20">
    <location>
        <position position="944"/>
    </location>
    <ligand>
        <name>ATP</name>
        <dbReference type="ChEBI" id="CHEBI:30616"/>
    </ligand>
</feature>
<feature type="transmembrane region" description="Helical" evidence="22">
    <location>
        <begin position="1103"/>
        <end position="1120"/>
    </location>
</feature>
<evidence type="ECO:0000256" key="19">
    <source>
        <dbReference type="PIRSR" id="PIRSR606539-1"/>
    </source>
</evidence>
<dbReference type="SFLD" id="SFLDG00002">
    <property type="entry name" value="C1.7:_P-type_atpase_like"/>
    <property type="match status" value="1"/>
</dbReference>
<feature type="binding site" evidence="20">
    <location>
        <position position="967"/>
    </location>
    <ligand>
        <name>ATP</name>
        <dbReference type="ChEBI" id="CHEBI:30616"/>
    </ligand>
</feature>
<dbReference type="AlphaFoldDB" id="A0A1B7T901"/>
<keyword evidence="12" id="KW-0689">Ribosomal protein</keyword>
<dbReference type="InterPro" id="IPR001757">
    <property type="entry name" value="P_typ_ATPase"/>
</dbReference>
<gene>
    <name evidence="27" type="ORF">HANVADRAFT_3998</name>
</gene>
<evidence type="ECO:0000256" key="14">
    <source>
        <dbReference type="ARBA" id="ARBA00023055"/>
    </source>
</evidence>
<reference evidence="28" key="1">
    <citation type="journal article" date="2016" name="Proc. Natl. Acad. Sci. U.S.A.">
        <title>Comparative genomics of biotechnologically important yeasts.</title>
        <authorList>
            <person name="Riley R."/>
            <person name="Haridas S."/>
            <person name="Wolfe K.H."/>
            <person name="Lopes M.R."/>
            <person name="Hittinger C.T."/>
            <person name="Goeker M."/>
            <person name="Salamov A.A."/>
            <person name="Wisecaver J.H."/>
            <person name="Long T.M."/>
            <person name="Calvey C.H."/>
            <person name="Aerts A.L."/>
            <person name="Barry K.W."/>
            <person name="Choi C."/>
            <person name="Clum A."/>
            <person name="Coughlan A.Y."/>
            <person name="Deshpande S."/>
            <person name="Douglass A.P."/>
            <person name="Hanson S.J."/>
            <person name="Klenk H.-P."/>
            <person name="LaButti K.M."/>
            <person name="Lapidus A."/>
            <person name="Lindquist E.A."/>
            <person name="Lipzen A.M."/>
            <person name="Meier-Kolthoff J.P."/>
            <person name="Ohm R.A."/>
            <person name="Otillar R.P."/>
            <person name="Pangilinan J.L."/>
            <person name="Peng Y."/>
            <person name="Rokas A."/>
            <person name="Rosa C.A."/>
            <person name="Scheuner C."/>
            <person name="Sibirny A.A."/>
            <person name="Slot J.C."/>
            <person name="Stielow J.B."/>
            <person name="Sun H."/>
            <person name="Kurtzman C.P."/>
            <person name="Blackwell M."/>
            <person name="Grigoriev I.V."/>
            <person name="Jeffries T.W."/>
        </authorList>
    </citation>
    <scope>NUCLEOTIDE SEQUENCE [LARGE SCALE GENOMIC DNA]</scope>
    <source>
        <strain evidence="28">NRRL Y-1626</strain>
    </source>
</reference>
<keyword evidence="6 22" id="KW-0812">Transmembrane</keyword>
<dbReference type="Pfam" id="PF01199">
    <property type="entry name" value="Ribosomal_L34e"/>
    <property type="match status" value="1"/>
</dbReference>
<dbReference type="SUPFAM" id="SSF56784">
    <property type="entry name" value="HAD-like"/>
    <property type="match status" value="1"/>
</dbReference>
<feature type="binding site" evidence="20">
    <location>
        <position position="675"/>
    </location>
    <ligand>
        <name>ATP</name>
        <dbReference type="ChEBI" id="CHEBI:30616"/>
    </ligand>
</feature>
<name>A0A1B7T901_9ASCO</name>
<feature type="binding site" evidence="20">
    <location>
        <position position="854"/>
    </location>
    <ligand>
        <name>ATP</name>
        <dbReference type="ChEBI" id="CHEBI:30616"/>
    </ligand>
</feature>
<feature type="binding site" evidence="20">
    <location>
        <position position="853"/>
    </location>
    <ligand>
        <name>ATP</name>
        <dbReference type="ChEBI" id="CHEBI:30616"/>
    </ligand>
</feature>
<feature type="binding site" evidence="21">
    <location>
        <position position="591"/>
    </location>
    <ligand>
        <name>Mg(2+)</name>
        <dbReference type="ChEBI" id="CHEBI:18420"/>
    </ligand>
</feature>
<dbReference type="InterPro" id="IPR023298">
    <property type="entry name" value="ATPase_P-typ_TM_dom_sf"/>
</dbReference>
<dbReference type="Pfam" id="PF16212">
    <property type="entry name" value="PhoLip_ATPase_C"/>
    <property type="match status" value="1"/>
</dbReference>
<evidence type="ECO:0000256" key="10">
    <source>
        <dbReference type="ARBA" id="ARBA00022842"/>
    </source>
</evidence>
<dbReference type="Gene3D" id="3.40.1110.10">
    <property type="entry name" value="Calcium-transporting ATPase, cytoplasmic domain N"/>
    <property type="match status" value="1"/>
</dbReference>
<evidence type="ECO:0000256" key="1">
    <source>
        <dbReference type="ARBA" id="ARBA00001946"/>
    </source>
</evidence>
<accession>A0A1B7T901</accession>
<evidence type="ECO:0000259" key="24">
    <source>
        <dbReference type="Pfam" id="PF00122"/>
    </source>
</evidence>
<dbReference type="InterPro" id="IPR008195">
    <property type="entry name" value="Ribosomal_eL34"/>
</dbReference>
<feature type="binding site" evidence="20">
    <location>
        <position position="742"/>
    </location>
    <ligand>
        <name>ATP</name>
        <dbReference type="ChEBI" id="CHEBI:30616"/>
    </ligand>
</feature>
<dbReference type="Proteomes" id="UP000092321">
    <property type="component" value="Unassembled WGS sequence"/>
</dbReference>
<dbReference type="GO" id="GO:0140346">
    <property type="term" value="F:phosphatidylserine flippase activity"/>
    <property type="evidence" value="ECO:0007669"/>
    <property type="project" value="UniProtKB-ARBA"/>
</dbReference>
<evidence type="ECO:0000256" key="6">
    <source>
        <dbReference type="ARBA" id="ARBA00022692"/>
    </source>
</evidence>
<dbReference type="Pfam" id="PF13246">
    <property type="entry name" value="Cation_ATPase"/>
    <property type="match status" value="1"/>
</dbReference>
<comment type="catalytic activity">
    <reaction evidence="18">
        <text>a 1,2-diacyl-sn-glycero-3-phosphoethanolamine(out) + ATP + H2O = a 1,2-diacyl-sn-glycero-3-phosphoethanolamine(in) + ADP + phosphate + H(+)</text>
        <dbReference type="Rhea" id="RHEA:66132"/>
        <dbReference type="ChEBI" id="CHEBI:15377"/>
        <dbReference type="ChEBI" id="CHEBI:15378"/>
        <dbReference type="ChEBI" id="CHEBI:30616"/>
        <dbReference type="ChEBI" id="CHEBI:43474"/>
        <dbReference type="ChEBI" id="CHEBI:64612"/>
        <dbReference type="ChEBI" id="CHEBI:456216"/>
    </reaction>
    <physiologicalReaction direction="left-to-right" evidence="18">
        <dbReference type="Rhea" id="RHEA:66133"/>
    </physiologicalReaction>
</comment>
<dbReference type="InterPro" id="IPR018303">
    <property type="entry name" value="ATPase_P-typ_P_site"/>
</dbReference>
<dbReference type="OrthoDB" id="377733at2759"/>
<feature type="transmembrane region" description="Helical" evidence="22">
    <location>
        <begin position="1187"/>
        <end position="1208"/>
    </location>
</feature>
<dbReference type="SUPFAM" id="SSF81660">
    <property type="entry name" value="Metal cation-transporting ATPase, ATP-binding domain N"/>
    <property type="match status" value="1"/>
</dbReference>
<evidence type="ECO:0000313" key="28">
    <source>
        <dbReference type="Proteomes" id="UP000092321"/>
    </source>
</evidence>
<evidence type="ECO:0000256" key="5">
    <source>
        <dbReference type="ARBA" id="ARBA00022448"/>
    </source>
</evidence>
<feature type="active site" description="4-aspartylphosphate intermediate" evidence="19">
    <location>
        <position position="591"/>
    </location>
</feature>
<dbReference type="GO" id="GO:0006412">
    <property type="term" value="P:translation"/>
    <property type="evidence" value="ECO:0007669"/>
    <property type="project" value="InterPro"/>
</dbReference>
<evidence type="ECO:0000256" key="15">
    <source>
        <dbReference type="ARBA" id="ARBA00023136"/>
    </source>
</evidence>
<dbReference type="FunFam" id="3.40.1110.10:FF:000067">
    <property type="entry name" value="Phospholipid-transporting ATPase"/>
    <property type="match status" value="1"/>
</dbReference>
<evidence type="ECO:0000256" key="13">
    <source>
        <dbReference type="ARBA" id="ARBA00022989"/>
    </source>
</evidence>
<dbReference type="EMBL" id="LXPE01000198">
    <property type="protein sequence ID" value="OBA25195.1"/>
    <property type="molecule type" value="Genomic_DNA"/>
</dbReference>
<dbReference type="SFLD" id="SFLDF00027">
    <property type="entry name" value="p-type_atpase"/>
    <property type="match status" value="1"/>
</dbReference>
<dbReference type="Pfam" id="PF00122">
    <property type="entry name" value="E1-E2_ATPase"/>
    <property type="match status" value="1"/>
</dbReference>
<keyword evidence="7 21" id="KW-0479">Metal-binding</keyword>
<keyword evidence="9 20" id="KW-0067">ATP-binding</keyword>
<dbReference type="GO" id="GO:0010008">
    <property type="term" value="C:endosome membrane"/>
    <property type="evidence" value="ECO:0007669"/>
    <property type="project" value="UniProtKB-SubCell"/>
</dbReference>
<evidence type="ECO:0000256" key="20">
    <source>
        <dbReference type="PIRSR" id="PIRSR606539-2"/>
    </source>
</evidence>
<keyword evidence="28" id="KW-1185">Reference proteome</keyword>
<evidence type="ECO:0000259" key="26">
    <source>
        <dbReference type="Pfam" id="PF16212"/>
    </source>
</evidence>
<keyword evidence="14" id="KW-0445">Lipid transport</keyword>
<evidence type="ECO:0000256" key="22">
    <source>
        <dbReference type="RuleBase" id="RU362033"/>
    </source>
</evidence>
<dbReference type="GO" id="GO:0006897">
    <property type="term" value="P:endocytosis"/>
    <property type="evidence" value="ECO:0007669"/>
    <property type="project" value="TreeGrafter"/>
</dbReference>
<evidence type="ECO:0000259" key="25">
    <source>
        <dbReference type="Pfam" id="PF16209"/>
    </source>
</evidence>
<keyword evidence="11 22" id="KW-1278">Translocase</keyword>
<feature type="binding site" evidence="20">
    <location>
        <position position="852"/>
    </location>
    <ligand>
        <name>ATP</name>
        <dbReference type="ChEBI" id="CHEBI:30616"/>
    </ligand>
</feature>
<dbReference type="NCBIfam" id="TIGR01494">
    <property type="entry name" value="ATPase_P-type"/>
    <property type="match status" value="2"/>
</dbReference>
<dbReference type="GO" id="GO:0003735">
    <property type="term" value="F:structural constituent of ribosome"/>
    <property type="evidence" value="ECO:0007669"/>
    <property type="project" value="InterPro"/>
</dbReference>
<evidence type="ECO:0000256" key="3">
    <source>
        <dbReference type="ARBA" id="ARBA00008109"/>
    </source>
</evidence>
<dbReference type="EC" id="7.6.2.1" evidence="22"/>
<evidence type="ECO:0000256" key="4">
    <source>
        <dbReference type="ARBA" id="ARBA00009875"/>
    </source>
</evidence>
<dbReference type="InterPro" id="IPR036412">
    <property type="entry name" value="HAD-like_sf"/>
</dbReference>
<dbReference type="SUPFAM" id="SSF81665">
    <property type="entry name" value="Calcium ATPase, transmembrane domain M"/>
    <property type="match status" value="1"/>
</dbReference>
<feature type="coiled-coil region" evidence="23">
    <location>
        <begin position="314"/>
        <end position="341"/>
    </location>
</feature>
<feature type="domain" description="P-type ATPase C-terminal" evidence="26">
    <location>
        <begin position="991"/>
        <end position="1204"/>
    </location>
</feature>
<dbReference type="GO" id="GO:0006890">
    <property type="term" value="P:retrograde vesicle-mediated transport, Golgi to endoplasmic reticulum"/>
    <property type="evidence" value="ECO:0007669"/>
    <property type="project" value="TreeGrafter"/>
</dbReference>
<feature type="binding site" evidence="20">
    <location>
        <position position="592"/>
    </location>
    <ligand>
        <name>ATP</name>
        <dbReference type="ChEBI" id="CHEBI:30616"/>
    </ligand>
</feature>
<dbReference type="PROSITE" id="PS00154">
    <property type="entry name" value="ATPASE_E1_E2"/>
    <property type="match status" value="1"/>
</dbReference>
<feature type="binding site" evidence="20">
    <location>
        <position position="593"/>
    </location>
    <ligand>
        <name>ATP</name>
        <dbReference type="ChEBI" id="CHEBI:30616"/>
    </ligand>
</feature>
<feature type="non-terminal residue" evidence="27">
    <location>
        <position position="1"/>
    </location>
</feature>
<dbReference type="InterPro" id="IPR008250">
    <property type="entry name" value="ATPase_P-typ_transduc_dom_A_sf"/>
</dbReference>
<comment type="caution">
    <text evidence="27">The sequence shown here is derived from an EMBL/GenBank/DDBJ whole genome shotgun (WGS) entry which is preliminary data.</text>
</comment>
<dbReference type="GO" id="GO:0005524">
    <property type="term" value="F:ATP binding"/>
    <property type="evidence" value="ECO:0007669"/>
    <property type="project" value="UniProtKB-UniRule"/>
</dbReference>
<feature type="binding site" evidence="21">
    <location>
        <position position="593"/>
    </location>
    <ligand>
        <name>Mg(2+)</name>
        <dbReference type="ChEBI" id="CHEBI:18420"/>
    </ligand>
</feature>
<keyword evidence="5" id="KW-0813">Transport</keyword>
<dbReference type="GO" id="GO:0000287">
    <property type="term" value="F:magnesium ion binding"/>
    <property type="evidence" value="ECO:0007669"/>
    <property type="project" value="UniProtKB-UniRule"/>
</dbReference>